<dbReference type="Proteomes" id="UP000290495">
    <property type="component" value="Chromosome"/>
</dbReference>
<organism evidence="3 4">
    <name type="scientific">Mycoplasmopsis canis</name>
    <dbReference type="NCBI Taxonomy" id="29555"/>
    <lineage>
        <taxon>Bacteria</taxon>
        <taxon>Bacillati</taxon>
        <taxon>Mycoplasmatota</taxon>
        <taxon>Mycoplasmoidales</taxon>
        <taxon>Metamycoplasmataceae</taxon>
        <taxon>Mycoplasmopsis</taxon>
    </lineage>
</organism>
<dbReference type="InterPro" id="IPR000421">
    <property type="entry name" value="FA58C"/>
</dbReference>
<proteinExistence type="predicted"/>
<dbReference type="PROSITE" id="PS51257">
    <property type="entry name" value="PROKAR_LIPOPROTEIN"/>
    <property type="match status" value="1"/>
</dbReference>
<dbReference type="SUPFAM" id="SSF49785">
    <property type="entry name" value="Galactose-binding domain-like"/>
    <property type="match status" value="1"/>
</dbReference>
<dbReference type="RefSeq" id="WP_004794266.1">
    <property type="nucleotide sequence ID" value="NZ_LR215010.1"/>
</dbReference>
<protein>
    <recommendedName>
        <fullName evidence="2">F5/8 type C domain-containing protein</fullName>
    </recommendedName>
</protein>
<accession>A0A449AQ45</accession>
<dbReference type="Gene3D" id="2.60.120.260">
    <property type="entry name" value="Galactose-binding domain-like"/>
    <property type="match status" value="1"/>
</dbReference>
<keyword evidence="1" id="KW-0732">Signal</keyword>
<dbReference type="PROSITE" id="PS50022">
    <property type="entry name" value="FA58C_3"/>
    <property type="match status" value="1"/>
</dbReference>
<evidence type="ECO:0000259" key="2">
    <source>
        <dbReference type="PROSITE" id="PS50022"/>
    </source>
</evidence>
<feature type="signal peptide" evidence="1">
    <location>
        <begin position="1"/>
        <end position="29"/>
    </location>
</feature>
<gene>
    <name evidence="3" type="ORF">NCTC10146_00099</name>
</gene>
<evidence type="ECO:0000313" key="3">
    <source>
        <dbReference type="EMBL" id="VEU68653.1"/>
    </source>
</evidence>
<name>A0A449AQ45_9BACT</name>
<dbReference type="AlphaFoldDB" id="A0A449AQ45"/>
<evidence type="ECO:0000256" key="1">
    <source>
        <dbReference type="SAM" id="SignalP"/>
    </source>
</evidence>
<feature type="domain" description="F5/8 type C" evidence="2">
    <location>
        <begin position="155"/>
        <end position="272"/>
    </location>
</feature>
<reference evidence="3 4" key="1">
    <citation type="submission" date="2019-01" db="EMBL/GenBank/DDBJ databases">
        <authorList>
            <consortium name="Pathogen Informatics"/>
        </authorList>
    </citation>
    <scope>NUCLEOTIDE SEQUENCE [LARGE SCALE GENOMIC DNA]</scope>
    <source>
        <strain evidence="3 4">NCTC10146</strain>
    </source>
</reference>
<feature type="chain" id="PRO_5018983918" description="F5/8 type C domain-containing protein" evidence="1">
    <location>
        <begin position="30"/>
        <end position="417"/>
    </location>
</feature>
<evidence type="ECO:0000313" key="4">
    <source>
        <dbReference type="Proteomes" id="UP000290495"/>
    </source>
</evidence>
<sequence length="417" mass="47181">MKKNKKIAIITSFLGLAPFVVLSCSNQQAQTIEQPKEKKNIEKKYNPNNDFINKLNIEKSENQEQDSKEDYNVKFNEFVVKNIIKLQEGEKIESSKLPSEVIVFNSKGLYESKKVTWENVQDLYASNEMKISGSVEGSDNLRAFVEVITTPAFNSSDSEFTLLDDKLKINEAKTTKDGSKRGSSIFNLVDRSDSSESTGSVWHNWWVFNAKQNNIIAFNSDESINVNRLKLVFGKMGGQISTEAPAEVRIKYSNDGEEWFDVKNQDKVFASDFGPLGDHHEWRGSSKVFTINFSSVKAKWFSLTWKAPKNSSNQDMSIALTDLKWFGPYSSSGSIINNFDNTISAIQFGDSTINVDSNNISIKTNSLTNDFKVISNATFVQKELVFENSKFKTFKIIAFDDLSTKNIYTIKISKEDK</sequence>
<dbReference type="InterPro" id="IPR008979">
    <property type="entry name" value="Galactose-bd-like_sf"/>
</dbReference>
<dbReference type="EMBL" id="LR215010">
    <property type="protein sequence ID" value="VEU68653.1"/>
    <property type="molecule type" value="Genomic_DNA"/>
</dbReference>